<evidence type="ECO:0000313" key="1">
    <source>
        <dbReference type="EMBL" id="MBV7268306.1"/>
    </source>
</evidence>
<proteinExistence type="predicted"/>
<evidence type="ECO:0000313" key="2">
    <source>
        <dbReference type="Proteomes" id="UP001138894"/>
    </source>
</evidence>
<dbReference type="RefSeq" id="WP_218544841.1">
    <property type="nucleotide sequence ID" value="NZ_JAGSPD010000002.1"/>
</dbReference>
<reference evidence="1" key="1">
    <citation type="submission" date="2021-04" db="EMBL/GenBank/DDBJ databases">
        <authorList>
            <person name="Pira H."/>
            <person name="Risdian C."/>
            <person name="Wink J."/>
        </authorList>
    </citation>
    <scope>NUCLEOTIDE SEQUENCE</scope>
    <source>
        <strain evidence="1">WHY3</strain>
    </source>
</reference>
<organism evidence="1 2">
    <name type="scientific">Winogradskyella luteola</name>
    <dbReference type="NCBI Taxonomy" id="2828330"/>
    <lineage>
        <taxon>Bacteria</taxon>
        <taxon>Pseudomonadati</taxon>
        <taxon>Bacteroidota</taxon>
        <taxon>Flavobacteriia</taxon>
        <taxon>Flavobacteriales</taxon>
        <taxon>Flavobacteriaceae</taxon>
        <taxon>Winogradskyella</taxon>
    </lineage>
</organism>
<keyword evidence="2" id="KW-1185">Reference proteome</keyword>
<dbReference type="Proteomes" id="UP001138894">
    <property type="component" value="Unassembled WGS sequence"/>
</dbReference>
<dbReference type="EMBL" id="JAGSPD010000002">
    <property type="protein sequence ID" value="MBV7268306.1"/>
    <property type="molecule type" value="Genomic_DNA"/>
</dbReference>
<dbReference type="AlphaFoldDB" id="A0A9X1F6K1"/>
<name>A0A9X1F6K1_9FLAO</name>
<sequence length="111" mass="13051">MKSIDWTKDELLAYILLFAANADFKETANEQKLILSKVDIDTFLDIKEEFENDNDYQGLKKIMTSLEQHHYGKDDIDILIEDIKVLFFVDDEYTVLEQNMLLALKRLFKAV</sequence>
<protein>
    <recommendedName>
        <fullName evidence="3">Tellurite resistance protein TerB</fullName>
    </recommendedName>
</protein>
<accession>A0A9X1F6K1</accession>
<gene>
    <name evidence="1" type="ORF">KCG49_03750</name>
</gene>
<comment type="caution">
    <text evidence="1">The sequence shown here is derived from an EMBL/GenBank/DDBJ whole genome shotgun (WGS) entry which is preliminary data.</text>
</comment>
<evidence type="ECO:0008006" key="3">
    <source>
        <dbReference type="Google" id="ProtNLM"/>
    </source>
</evidence>